<evidence type="ECO:0000313" key="3">
    <source>
        <dbReference type="Proteomes" id="UP000068026"/>
    </source>
</evidence>
<sequence length="94" mass="10621">MLKDGLFELLEKARTDSDLRKKILETRNARDPELALCELSTELGCGVTVGEIYQQGARYLSDLEDGCIGATEPRKKWGDTYEQFFASIEGMEKK</sequence>
<name>A0A0X8VBW5_ANAPI</name>
<dbReference type="KEGG" id="cpro:CPRO_03080"/>
<evidence type="ECO:0000313" key="1">
    <source>
        <dbReference type="EMBL" id="AMJ39930.1"/>
    </source>
</evidence>
<reference evidence="1 3" key="1">
    <citation type="journal article" date="2016" name="Genome Announc.">
        <title>Complete Genome Sequence of the Amino Acid-Fermenting Clostridium propionicum X2 (DSM 1682).</title>
        <authorList>
            <person name="Poehlein A."/>
            <person name="Schlien K."/>
            <person name="Chowdhury N.P."/>
            <person name="Gottschalk G."/>
            <person name="Buckel W."/>
            <person name="Daniel R."/>
        </authorList>
    </citation>
    <scope>NUCLEOTIDE SEQUENCE [LARGE SCALE GENOMIC DNA]</scope>
    <source>
        <strain evidence="1 3">X2</strain>
    </source>
</reference>
<evidence type="ECO:0000313" key="4">
    <source>
        <dbReference type="Proteomes" id="UP000184204"/>
    </source>
</evidence>
<evidence type="ECO:0008006" key="5">
    <source>
        <dbReference type="Google" id="ProtNLM"/>
    </source>
</evidence>
<accession>A0A0X8VBW5</accession>
<reference evidence="4" key="4">
    <citation type="submission" date="2016-11" db="EMBL/GenBank/DDBJ databases">
        <authorList>
            <person name="Jaros S."/>
            <person name="Januszkiewicz K."/>
            <person name="Wedrychowicz H."/>
        </authorList>
    </citation>
    <scope>NUCLEOTIDE SEQUENCE [LARGE SCALE GENOMIC DNA]</scope>
    <source>
        <strain evidence="4">DSM 1682</strain>
    </source>
</reference>
<protein>
    <recommendedName>
        <fullName evidence="5">Nif11 domain-containing protein</fullName>
    </recommendedName>
</protein>
<dbReference type="AlphaFoldDB" id="A0A0X8VBW5"/>
<dbReference type="EMBL" id="FQUA01000001">
    <property type="protein sequence ID" value="SHE27260.1"/>
    <property type="molecule type" value="Genomic_DNA"/>
</dbReference>
<keyword evidence="3" id="KW-1185">Reference proteome</keyword>
<reference evidence="2" key="3">
    <citation type="submission" date="2016-11" db="EMBL/GenBank/DDBJ databases">
        <authorList>
            <person name="Varghese N."/>
            <person name="Submissions S."/>
        </authorList>
    </citation>
    <scope>NUCLEOTIDE SEQUENCE</scope>
    <source>
        <strain evidence="2">DSM 1682</strain>
    </source>
</reference>
<proteinExistence type="predicted"/>
<reference evidence="3" key="2">
    <citation type="submission" date="2016-01" db="EMBL/GenBank/DDBJ databases">
        <authorList>
            <person name="Poehlein A."/>
            <person name="Schlien K."/>
            <person name="Gottschalk G."/>
            <person name="Buckel W."/>
            <person name="Daniel R."/>
        </authorList>
    </citation>
    <scope>NUCLEOTIDE SEQUENCE [LARGE SCALE GENOMIC DNA]</scope>
    <source>
        <strain evidence="3">X2</strain>
    </source>
</reference>
<evidence type="ECO:0000313" key="2">
    <source>
        <dbReference type="EMBL" id="SHE27260.1"/>
    </source>
</evidence>
<organism evidence="2 4">
    <name type="scientific">Anaerotignum propionicum DSM 1682</name>
    <dbReference type="NCBI Taxonomy" id="991789"/>
    <lineage>
        <taxon>Bacteria</taxon>
        <taxon>Bacillati</taxon>
        <taxon>Bacillota</taxon>
        <taxon>Clostridia</taxon>
        <taxon>Lachnospirales</taxon>
        <taxon>Anaerotignaceae</taxon>
        <taxon>Anaerotignum</taxon>
    </lineage>
</organism>
<dbReference type="RefSeq" id="WP_066047031.1">
    <property type="nucleotide sequence ID" value="NZ_CP014223.1"/>
</dbReference>
<dbReference type="EMBL" id="CP014223">
    <property type="protein sequence ID" value="AMJ39930.1"/>
    <property type="molecule type" value="Genomic_DNA"/>
</dbReference>
<dbReference type="Proteomes" id="UP000068026">
    <property type="component" value="Chromosome"/>
</dbReference>
<dbReference type="OrthoDB" id="1771041at2"/>
<gene>
    <name evidence="1" type="ORF">CPRO_03080</name>
    <name evidence="2" type="ORF">SAMN02745151_00043</name>
</gene>
<dbReference type="Proteomes" id="UP000184204">
    <property type="component" value="Unassembled WGS sequence"/>
</dbReference>